<protein>
    <submittedName>
        <fullName evidence="2">Type IV pilus biogenesis protein PilM</fullName>
    </submittedName>
</protein>
<feature type="domain" description="SHS2" evidence="1">
    <location>
        <begin position="11"/>
        <end position="178"/>
    </location>
</feature>
<organism evidence="2">
    <name type="scientific">hydrothermal vent metagenome</name>
    <dbReference type="NCBI Taxonomy" id="652676"/>
    <lineage>
        <taxon>unclassified sequences</taxon>
        <taxon>metagenomes</taxon>
        <taxon>ecological metagenomes</taxon>
    </lineage>
</organism>
<dbReference type="PIRSF" id="PIRSF019169">
    <property type="entry name" value="PilM"/>
    <property type="match status" value="1"/>
</dbReference>
<dbReference type="SMART" id="SM00842">
    <property type="entry name" value="FtsA"/>
    <property type="match status" value="1"/>
</dbReference>
<dbReference type="GO" id="GO:0051301">
    <property type="term" value="P:cell division"/>
    <property type="evidence" value="ECO:0007669"/>
    <property type="project" value="InterPro"/>
</dbReference>
<dbReference type="CDD" id="cd24049">
    <property type="entry name" value="ASKHA_NBD_PilM"/>
    <property type="match status" value="1"/>
</dbReference>
<name>A0A3B0WXZ4_9ZZZZ</name>
<sequence length="360" mass="39328">MFQLKRKKASLLGIDISSTSVKVVELSQTDSGYRIESLAVEPLPANAVTEKNIQDVEAVGESLIRALKKSGTKCKLTALAVPGSSVITKVITMPASLSDSEMELQIELEADQYIPYPLEEINLDFQVLGETNGNPETVDVLLAASRSENVEMRTAVVEIAGLTPKLVDVEAYTIEKATRLFAPQTRTQEPDDEEKPKPFVIAVLDVGATMTSLNVIENNELIYTREQAFGGKQLTEEIMRRYGLAYEEAGRLKKVGGLPDNYIPEVLEPFKENMAQQVSRFLQFFYTAGQHESVDMIALAGGCASIPGIDELISSQLDIETIIANPFTDMDLSNKVNAQALSNDAPALMIACGLAMRSFD</sequence>
<dbReference type="InterPro" id="IPR050696">
    <property type="entry name" value="FtsA/MreB"/>
</dbReference>
<evidence type="ECO:0000313" key="2">
    <source>
        <dbReference type="EMBL" id="VAW57163.1"/>
    </source>
</evidence>
<dbReference type="Gene3D" id="3.30.420.40">
    <property type="match status" value="2"/>
</dbReference>
<dbReference type="SUPFAM" id="SSF53067">
    <property type="entry name" value="Actin-like ATPase domain"/>
    <property type="match status" value="2"/>
</dbReference>
<proteinExistence type="predicted"/>
<accession>A0A3B0WXZ4</accession>
<dbReference type="EMBL" id="UOFF01000347">
    <property type="protein sequence ID" value="VAW57163.1"/>
    <property type="molecule type" value="Genomic_DNA"/>
</dbReference>
<dbReference type="AlphaFoldDB" id="A0A3B0WXZ4"/>
<reference evidence="2" key="1">
    <citation type="submission" date="2018-06" db="EMBL/GenBank/DDBJ databases">
        <authorList>
            <person name="Zhirakovskaya E."/>
        </authorList>
    </citation>
    <scope>NUCLEOTIDE SEQUENCE</scope>
</reference>
<evidence type="ECO:0000259" key="1">
    <source>
        <dbReference type="SMART" id="SM00842"/>
    </source>
</evidence>
<dbReference type="NCBIfam" id="TIGR01175">
    <property type="entry name" value="pilM"/>
    <property type="match status" value="1"/>
</dbReference>
<gene>
    <name evidence="2" type="ORF">MNBD_GAMMA07-1044</name>
</gene>
<dbReference type="InterPro" id="IPR043129">
    <property type="entry name" value="ATPase_NBD"/>
</dbReference>
<dbReference type="Pfam" id="PF11104">
    <property type="entry name" value="PilM_2"/>
    <property type="match status" value="1"/>
</dbReference>
<dbReference type="Gene3D" id="3.30.1490.300">
    <property type="match status" value="1"/>
</dbReference>
<dbReference type="PANTHER" id="PTHR32432:SF3">
    <property type="entry name" value="ETHANOLAMINE UTILIZATION PROTEIN EUTJ"/>
    <property type="match status" value="1"/>
</dbReference>
<dbReference type="InterPro" id="IPR003494">
    <property type="entry name" value="SHS2_FtsA"/>
</dbReference>
<dbReference type="PANTHER" id="PTHR32432">
    <property type="entry name" value="CELL DIVISION PROTEIN FTSA-RELATED"/>
    <property type="match status" value="1"/>
</dbReference>
<dbReference type="InterPro" id="IPR005883">
    <property type="entry name" value="PilM"/>
</dbReference>